<feature type="compositionally biased region" description="Polar residues" evidence="1">
    <location>
        <begin position="28"/>
        <end position="38"/>
    </location>
</feature>
<dbReference type="EMBL" id="WUMU01000027">
    <property type="protein sequence ID" value="MXN20442.1"/>
    <property type="molecule type" value="Genomic_DNA"/>
</dbReference>
<dbReference type="AlphaFoldDB" id="A0A6L7G9T4"/>
<accession>A0A6L7G9T4</accession>
<evidence type="ECO:0000256" key="1">
    <source>
        <dbReference type="SAM" id="MobiDB-lite"/>
    </source>
</evidence>
<evidence type="ECO:0000313" key="4">
    <source>
        <dbReference type="Proteomes" id="UP000477911"/>
    </source>
</evidence>
<keyword evidence="2" id="KW-0732">Signal</keyword>
<organism evidence="3 4">
    <name type="scientific">Pseudooceanicola albus</name>
    <dbReference type="NCBI Taxonomy" id="2692189"/>
    <lineage>
        <taxon>Bacteria</taxon>
        <taxon>Pseudomonadati</taxon>
        <taxon>Pseudomonadota</taxon>
        <taxon>Alphaproteobacteria</taxon>
        <taxon>Rhodobacterales</taxon>
        <taxon>Paracoccaceae</taxon>
        <taxon>Pseudooceanicola</taxon>
    </lineage>
</organism>
<protein>
    <submittedName>
        <fullName evidence="3">Uncharacterized protein</fullName>
    </submittedName>
</protein>
<evidence type="ECO:0000256" key="2">
    <source>
        <dbReference type="SAM" id="SignalP"/>
    </source>
</evidence>
<dbReference type="RefSeq" id="WP_160896567.1">
    <property type="nucleotide sequence ID" value="NZ_WUMU01000027.1"/>
</dbReference>
<gene>
    <name evidence="3" type="ORF">GR170_21615</name>
</gene>
<feature type="region of interest" description="Disordered" evidence="1">
    <location>
        <begin position="22"/>
        <end position="67"/>
    </location>
</feature>
<feature type="chain" id="PRO_5026852554" evidence="2">
    <location>
        <begin position="24"/>
        <end position="323"/>
    </location>
</feature>
<name>A0A6L7G9T4_9RHOB</name>
<dbReference type="Proteomes" id="UP000477911">
    <property type="component" value="Unassembled WGS sequence"/>
</dbReference>
<proteinExistence type="predicted"/>
<dbReference type="PROSITE" id="PS51257">
    <property type="entry name" value="PROKAR_LIPOPROTEIN"/>
    <property type="match status" value="1"/>
</dbReference>
<reference evidence="3 4" key="1">
    <citation type="submission" date="2019-12" db="EMBL/GenBank/DDBJ databases">
        <authorList>
            <person name="Li M."/>
        </authorList>
    </citation>
    <scope>NUCLEOTIDE SEQUENCE [LARGE SCALE GENOMIC DNA]</scope>
    <source>
        <strain evidence="3 4">GBMRC 2024</strain>
    </source>
</reference>
<keyword evidence="4" id="KW-1185">Reference proteome</keyword>
<feature type="signal peptide" evidence="2">
    <location>
        <begin position="1"/>
        <end position="23"/>
    </location>
</feature>
<comment type="caution">
    <text evidence="3">The sequence shown here is derived from an EMBL/GenBank/DDBJ whole genome shotgun (WGS) entry which is preliminary data.</text>
</comment>
<evidence type="ECO:0000313" key="3">
    <source>
        <dbReference type="EMBL" id="MXN20442.1"/>
    </source>
</evidence>
<sequence>MRKFAVILSAVILLAACTKPAMDRPGDNGSQATASASGDVSGDKPQGGRGPASVPEEPSPAPTAGTGAISETSAIVVEAAPVGLGSLIGRIFGRSGAQASSAEFVASRAFVAPEQFPPSNFAGYGVLVFTTRPERPAARARFHMFCQAFHQSFSTPDIVLRVTGNDIDMQVVTVLPLSDEAAVKEANEAADAETACAIAARRYDIETALQARRDAKAASDLAAWSGISLDDGRGPWLLAWNPGKTKGKPDALVLAVNLSNTESPDQAIEDFRAWREDIELNPQFWRRGFDPELVRRVTQRWLDRRLPMVLSLLSGGSGSQSPQ</sequence>